<evidence type="ECO:0000313" key="2">
    <source>
        <dbReference type="EMBL" id="KAK2576657.1"/>
    </source>
</evidence>
<keyword evidence="3" id="KW-1185">Reference proteome</keyword>
<reference evidence="2" key="1">
    <citation type="submission" date="2021-08" db="EMBL/GenBank/DDBJ databases">
        <authorList>
            <person name="Misof B."/>
            <person name="Oliver O."/>
            <person name="Podsiadlowski L."/>
            <person name="Donath A."/>
            <person name="Peters R."/>
            <person name="Mayer C."/>
            <person name="Rust J."/>
            <person name="Gunkel S."/>
            <person name="Lesny P."/>
            <person name="Martin S."/>
            <person name="Oeyen J.P."/>
            <person name="Petersen M."/>
            <person name="Panagiotis P."/>
            <person name="Wilbrandt J."/>
            <person name="Tanja T."/>
        </authorList>
    </citation>
    <scope>NUCLEOTIDE SEQUENCE</scope>
    <source>
        <strain evidence="2">GBR_01_08_01A</strain>
        <tissue evidence="2">Thorax + abdomen</tissue>
    </source>
</reference>
<feature type="compositionally biased region" description="Basic and acidic residues" evidence="1">
    <location>
        <begin position="125"/>
        <end position="161"/>
    </location>
</feature>
<feature type="compositionally biased region" description="Polar residues" evidence="1">
    <location>
        <begin position="428"/>
        <end position="437"/>
    </location>
</feature>
<dbReference type="Proteomes" id="UP001258017">
    <property type="component" value="Unassembled WGS sequence"/>
</dbReference>
<name>A0AAD9RBG9_9HYME</name>
<evidence type="ECO:0000313" key="3">
    <source>
        <dbReference type="Proteomes" id="UP001258017"/>
    </source>
</evidence>
<dbReference type="EMBL" id="JAIFRP010004405">
    <property type="protein sequence ID" value="KAK2576657.1"/>
    <property type="molecule type" value="Genomic_DNA"/>
</dbReference>
<feature type="compositionally biased region" description="Basic and acidic residues" evidence="1">
    <location>
        <begin position="398"/>
        <end position="424"/>
    </location>
</feature>
<evidence type="ECO:0000256" key="1">
    <source>
        <dbReference type="SAM" id="MobiDB-lite"/>
    </source>
</evidence>
<organism evidence="2 3">
    <name type="scientific">Odynerus spinipes</name>
    <dbReference type="NCBI Taxonomy" id="1348599"/>
    <lineage>
        <taxon>Eukaryota</taxon>
        <taxon>Metazoa</taxon>
        <taxon>Ecdysozoa</taxon>
        <taxon>Arthropoda</taxon>
        <taxon>Hexapoda</taxon>
        <taxon>Insecta</taxon>
        <taxon>Pterygota</taxon>
        <taxon>Neoptera</taxon>
        <taxon>Endopterygota</taxon>
        <taxon>Hymenoptera</taxon>
        <taxon>Apocrita</taxon>
        <taxon>Aculeata</taxon>
        <taxon>Vespoidea</taxon>
        <taxon>Vespidae</taxon>
        <taxon>Eumeninae</taxon>
        <taxon>Odynerus</taxon>
    </lineage>
</organism>
<comment type="caution">
    <text evidence="2">The sequence shown here is derived from an EMBL/GenBank/DDBJ whole genome shotgun (WGS) entry which is preliminary data.</text>
</comment>
<feature type="compositionally biased region" description="Basic residues" evidence="1">
    <location>
        <begin position="329"/>
        <end position="339"/>
    </location>
</feature>
<proteinExistence type="predicted"/>
<sequence length="596" mass="68656">MLHSKATAALMRLKEIDKKYKMRKEGRYTMSSSTESTLSSPSVEHSIGDHKKLNNLEIPLKSKLDVRMPKTHIEEEEEEEDRSHLSTKEKVSSTIVINVETKSSENVEEEFSNNASSSMIETDENTSKKIEEEEVSKNYEEKSVEIEEKRATSSEEVVKTKTEEAEITGKVSDVDTASSISKISSEIEELESPVGEHPMSYVNDTFEEASSSTLSTMKSRDDLRQIDESLKLKEEANVEDSMRCGVKKIDILLNKSFAVEQKGEKSNEKQIVELVPPKLMENTSECEIDLDKELSNYVKTIENIDEDVSDITPVRLLRPPKQLDSFSKGRGRKYKRRPITTKDDSARNHSQSDKTTTESLTTSKNNRRSVEHDSFSPINDTEIMEKVHDEISSMYEKPSFDKNEQRSIENKTKKLPDEKEDSMKNKTPVMSCNNNRPRTAKNPRTQSKKKKKKTKARTSHKSDKVMDFNEDKFLRFDVKQIHRLRKQISKLAAGLRLNDDSSSTNLEPILFKPLDFPTIANYTCPDMDTLKLTKQNPYIELQDRLAMIRQWLKDQYIFYRLRSNLVEMINEKYVPMSLEDAKMVIRELQKSTVEAR</sequence>
<dbReference type="AlphaFoldDB" id="A0AAD9RBG9"/>
<feature type="region of interest" description="Disordered" evidence="1">
    <location>
        <begin position="395"/>
        <end position="462"/>
    </location>
</feature>
<feature type="region of interest" description="Disordered" evidence="1">
    <location>
        <begin position="24"/>
        <end position="161"/>
    </location>
</feature>
<feature type="compositionally biased region" description="Basic and acidic residues" evidence="1">
    <location>
        <begin position="81"/>
        <end position="91"/>
    </location>
</feature>
<reference evidence="2" key="2">
    <citation type="journal article" date="2023" name="Commun. Biol.">
        <title>Intrasexual cuticular hydrocarbon dimorphism in a wasp sheds light on hydrocarbon biosynthesis genes in Hymenoptera.</title>
        <authorList>
            <person name="Moris V.C."/>
            <person name="Podsiadlowski L."/>
            <person name="Martin S."/>
            <person name="Oeyen J.P."/>
            <person name="Donath A."/>
            <person name="Petersen M."/>
            <person name="Wilbrandt J."/>
            <person name="Misof B."/>
            <person name="Liedtke D."/>
            <person name="Thamm M."/>
            <person name="Scheiner R."/>
            <person name="Schmitt T."/>
            <person name="Niehuis O."/>
        </authorList>
    </citation>
    <scope>NUCLEOTIDE SEQUENCE</scope>
    <source>
        <strain evidence="2">GBR_01_08_01A</strain>
    </source>
</reference>
<protein>
    <submittedName>
        <fullName evidence="2">Uncharacterized protein</fullName>
    </submittedName>
</protein>
<gene>
    <name evidence="2" type="ORF">KPH14_005319</name>
</gene>
<feature type="compositionally biased region" description="Basic and acidic residues" evidence="1">
    <location>
        <begin position="340"/>
        <end position="356"/>
    </location>
</feature>
<feature type="compositionally biased region" description="Low complexity" evidence="1">
    <location>
        <begin position="29"/>
        <end position="42"/>
    </location>
</feature>
<feature type="compositionally biased region" description="Basic residues" evidence="1">
    <location>
        <begin position="438"/>
        <end position="459"/>
    </location>
</feature>
<accession>A0AAD9RBG9</accession>
<feature type="compositionally biased region" description="Basic and acidic residues" evidence="1">
    <location>
        <begin position="46"/>
        <end position="73"/>
    </location>
</feature>
<feature type="region of interest" description="Disordered" evidence="1">
    <location>
        <begin position="315"/>
        <end position="383"/>
    </location>
</feature>